<evidence type="ECO:0000256" key="1">
    <source>
        <dbReference type="SAM" id="MobiDB-lite"/>
    </source>
</evidence>
<keyword evidence="4" id="KW-1185">Reference proteome</keyword>
<gene>
    <name evidence="3" type="ORF">FEZ08_11620</name>
</gene>
<keyword evidence="2" id="KW-0812">Transmembrane</keyword>
<dbReference type="InParanoid" id="A0A5R8Q6R0"/>
<dbReference type="RefSeq" id="WP_138192588.1">
    <property type="nucleotide sequence ID" value="NZ_VBWP01000016.1"/>
</dbReference>
<evidence type="ECO:0000313" key="3">
    <source>
        <dbReference type="EMBL" id="TLG71102.1"/>
    </source>
</evidence>
<feature type="transmembrane region" description="Helical" evidence="2">
    <location>
        <begin position="89"/>
        <end position="111"/>
    </location>
</feature>
<evidence type="ECO:0000256" key="2">
    <source>
        <dbReference type="SAM" id="Phobius"/>
    </source>
</evidence>
<evidence type="ECO:0000313" key="4">
    <source>
        <dbReference type="Proteomes" id="UP000306912"/>
    </source>
</evidence>
<dbReference type="EMBL" id="VBWP01000016">
    <property type="protein sequence ID" value="TLG71102.1"/>
    <property type="molecule type" value="Genomic_DNA"/>
</dbReference>
<name>A0A5R8Q6R0_9FIRM</name>
<comment type="caution">
    <text evidence="3">The sequence shown here is derived from an EMBL/GenBank/DDBJ whole genome shotgun (WGS) entry which is preliminary data.</text>
</comment>
<feature type="transmembrane region" description="Helical" evidence="2">
    <location>
        <begin position="123"/>
        <end position="145"/>
    </location>
</feature>
<feature type="compositionally biased region" description="Gly residues" evidence="1">
    <location>
        <begin position="43"/>
        <end position="52"/>
    </location>
</feature>
<sequence length="220" mass="25037">MNDFDNTQQNNEEEQDTNQHDNQQPVNPEQASDDENPNPVPGDGVGAPGTPGGPNFFNQNMTPEEQAEMQKIFQAQMIQRAIRSQINQLWVWAVLPIIFQLMDLTLIFNVINSMTLLDGNVRIYVLCYVFSIAVLLSNLVCVAIFSRQLKKQYYNLTLLFGMIFMLLLNVAVVTVSVFSQPGATIDFFTIVPILYSLIQVWVTYRAYRFFQAITRNIPSS</sequence>
<dbReference type="AlphaFoldDB" id="A0A5R8Q6R0"/>
<feature type="compositionally biased region" description="Low complexity" evidence="1">
    <location>
        <begin position="1"/>
        <end position="10"/>
    </location>
</feature>
<reference evidence="3 4" key="1">
    <citation type="submission" date="2019-05" db="EMBL/GenBank/DDBJ databases">
        <title>Culicoidintestinum kansasii gen. nov., sp. nov. from the gastrointestinal tract of the biting midge, Culicoides sonorensis.</title>
        <authorList>
            <person name="Neupane S."/>
            <person name="Ghosh A."/>
            <person name="Gunther S."/>
            <person name="Martin K."/>
            <person name="Zurek L."/>
        </authorList>
    </citation>
    <scope>NUCLEOTIDE SEQUENCE [LARGE SCALE GENOMIC DNA]</scope>
    <source>
        <strain evidence="3 4">CS-1</strain>
    </source>
</reference>
<feature type="transmembrane region" description="Helical" evidence="2">
    <location>
        <begin position="157"/>
        <end position="179"/>
    </location>
</feature>
<dbReference type="Proteomes" id="UP000306912">
    <property type="component" value="Unassembled WGS sequence"/>
</dbReference>
<accession>A0A5R8Q6R0</accession>
<keyword evidence="2" id="KW-0472">Membrane</keyword>
<proteinExistence type="predicted"/>
<feature type="transmembrane region" description="Helical" evidence="2">
    <location>
        <begin position="185"/>
        <end position="207"/>
    </location>
</feature>
<keyword evidence="2" id="KW-1133">Transmembrane helix</keyword>
<protein>
    <submittedName>
        <fullName evidence="3">Uncharacterized protein</fullName>
    </submittedName>
</protein>
<organism evidence="3 4">
    <name type="scientific">Culicoidibacter larvae</name>
    <dbReference type="NCBI Taxonomy" id="2579976"/>
    <lineage>
        <taxon>Bacteria</taxon>
        <taxon>Bacillati</taxon>
        <taxon>Bacillota</taxon>
        <taxon>Culicoidibacteria</taxon>
        <taxon>Culicoidibacterales</taxon>
        <taxon>Culicoidibacteraceae</taxon>
        <taxon>Culicoidibacter</taxon>
    </lineage>
</organism>
<feature type="region of interest" description="Disordered" evidence="1">
    <location>
        <begin position="1"/>
        <end position="60"/>
    </location>
</feature>